<reference evidence="1 2" key="1">
    <citation type="submission" date="2020-05" db="EMBL/GenBank/DDBJ databases">
        <title>Horizontal transmission and recombination maintain forever young bacterial symbiont genomes.</title>
        <authorList>
            <person name="Russell S.L."/>
            <person name="Pepper-Tunick E."/>
            <person name="Svedberg J."/>
            <person name="Byrne A."/>
            <person name="Ruelas Castillo J."/>
            <person name="Vollmers C."/>
            <person name="Beinart R.A."/>
            <person name="Corbett-Detig R."/>
        </authorList>
    </citation>
    <scope>NUCLEOTIDE SEQUENCE [LARGE SCALE GENOMIC DNA]</scope>
    <source>
        <strain evidence="1">4727-3</strain>
    </source>
</reference>
<dbReference type="Pfam" id="PF03382">
    <property type="entry name" value="DUF285"/>
    <property type="match status" value="1"/>
</dbReference>
<accession>A0A7Z0MME2</accession>
<evidence type="ECO:0000313" key="2">
    <source>
        <dbReference type="Proteomes" id="UP000537890"/>
    </source>
</evidence>
<dbReference type="Proteomes" id="UP000537890">
    <property type="component" value="Unassembled WGS sequence"/>
</dbReference>
<comment type="caution">
    <text evidence="1">The sequence shown here is derived from an EMBL/GenBank/DDBJ whole genome shotgun (WGS) entry which is preliminary data.</text>
</comment>
<protein>
    <recommendedName>
        <fullName evidence="3">BspA family leucine-rich repeat surface protein</fullName>
    </recommendedName>
</protein>
<organism evidence="1 2">
    <name type="scientific">Candidatus Methanofishera endochildressiae</name>
    <dbReference type="NCBI Taxonomy" id="2738884"/>
    <lineage>
        <taxon>Bacteria</taxon>
        <taxon>Pseudomonadati</taxon>
        <taxon>Pseudomonadota</taxon>
        <taxon>Gammaproteobacteria</taxon>
        <taxon>Candidatus Methanofishera</taxon>
    </lineage>
</organism>
<dbReference type="AlphaFoldDB" id="A0A7Z0MME2"/>
<proteinExistence type="predicted"/>
<evidence type="ECO:0000313" key="1">
    <source>
        <dbReference type="EMBL" id="NYT46379.1"/>
    </source>
</evidence>
<evidence type="ECO:0008006" key="3">
    <source>
        <dbReference type="Google" id="ProtNLM"/>
    </source>
</evidence>
<name>A0A7Z0MME2_9GAMM</name>
<sequence>MFYRCRNFNQILEWDTANVMDITGMFSGCINQPDFGLGYV</sequence>
<gene>
    <name evidence="1" type="ORF">H0A75_00280</name>
</gene>
<dbReference type="InterPro" id="IPR005046">
    <property type="entry name" value="DUF285"/>
</dbReference>
<dbReference type="EMBL" id="JACCHS010000001">
    <property type="protein sequence ID" value="NYT46379.1"/>
    <property type="molecule type" value="Genomic_DNA"/>
</dbReference>